<comment type="caution">
    <text evidence="1">The sequence shown here is derived from an EMBL/GenBank/DDBJ whole genome shotgun (WGS) entry which is preliminary data.</text>
</comment>
<proteinExistence type="predicted"/>
<gene>
    <name evidence="1" type="ORF">ABXR19_19040</name>
</gene>
<keyword evidence="2" id="KW-1185">Reference proteome</keyword>
<accession>A0ABV2TT23</accession>
<reference evidence="1 2" key="1">
    <citation type="submission" date="2024-07" db="EMBL/GenBank/DDBJ databases">
        <title>Uliginosibacterium flavum JJ3220;KACC:17644.</title>
        <authorList>
            <person name="Kim M.K."/>
        </authorList>
    </citation>
    <scope>NUCLEOTIDE SEQUENCE [LARGE SCALE GENOMIC DNA]</scope>
    <source>
        <strain evidence="1 2">KACC:17644</strain>
    </source>
</reference>
<sequence length="49" mass="5606">MDHIIRPTGMEGRHAYFNRERVDVTQKDGKKRIERSTAIDPFAAAPPLL</sequence>
<organism evidence="1 2">
    <name type="scientific">Uliginosibacterium flavum</name>
    <dbReference type="NCBI Taxonomy" id="1396831"/>
    <lineage>
        <taxon>Bacteria</taxon>
        <taxon>Pseudomonadati</taxon>
        <taxon>Pseudomonadota</taxon>
        <taxon>Betaproteobacteria</taxon>
        <taxon>Rhodocyclales</taxon>
        <taxon>Zoogloeaceae</taxon>
        <taxon>Uliginosibacterium</taxon>
    </lineage>
</organism>
<evidence type="ECO:0000313" key="2">
    <source>
        <dbReference type="Proteomes" id="UP001549691"/>
    </source>
</evidence>
<protein>
    <submittedName>
        <fullName evidence="1">Uncharacterized protein</fullName>
    </submittedName>
</protein>
<dbReference type="Proteomes" id="UP001549691">
    <property type="component" value="Unassembled WGS sequence"/>
</dbReference>
<dbReference type="RefSeq" id="WP_354602746.1">
    <property type="nucleotide sequence ID" value="NZ_JBEWZI010000034.1"/>
</dbReference>
<name>A0ABV2TT23_9RHOO</name>
<dbReference type="EMBL" id="JBEWZI010000034">
    <property type="protein sequence ID" value="MET7016288.1"/>
    <property type="molecule type" value="Genomic_DNA"/>
</dbReference>
<evidence type="ECO:0000313" key="1">
    <source>
        <dbReference type="EMBL" id="MET7016288.1"/>
    </source>
</evidence>